<keyword evidence="6" id="KW-0597">Phosphoprotein</keyword>
<dbReference type="NCBIfam" id="TIGR01386">
    <property type="entry name" value="cztS_silS_copS"/>
    <property type="match status" value="1"/>
</dbReference>
<evidence type="ECO:0000259" key="16">
    <source>
        <dbReference type="PROSITE" id="PS50109"/>
    </source>
</evidence>
<reference evidence="18 19" key="1">
    <citation type="submission" date="2024-04" db="EMBL/GenBank/DDBJ databases">
        <title>Novel species of the genus Ideonella isolated from streams.</title>
        <authorList>
            <person name="Lu H."/>
        </authorList>
    </citation>
    <scope>NUCLEOTIDE SEQUENCE [LARGE SCALE GENOMIC DNA]</scope>
    <source>
        <strain evidence="18 19">DXS22W</strain>
    </source>
</reference>
<keyword evidence="12 15" id="KW-1133">Transmembrane helix</keyword>
<dbReference type="PRINTS" id="PR00344">
    <property type="entry name" value="BCTRLSENSOR"/>
</dbReference>
<dbReference type="Proteomes" id="UP001365405">
    <property type="component" value="Unassembled WGS sequence"/>
</dbReference>
<keyword evidence="13 15" id="KW-0902">Two-component regulatory system</keyword>
<feature type="transmembrane region" description="Helical" evidence="15">
    <location>
        <begin position="24"/>
        <end position="46"/>
    </location>
</feature>
<dbReference type="GO" id="GO:0004673">
    <property type="term" value="F:protein histidine kinase activity"/>
    <property type="evidence" value="ECO:0007669"/>
    <property type="project" value="UniProtKB-EC"/>
</dbReference>
<keyword evidence="10 15" id="KW-0418">Kinase</keyword>
<evidence type="ECO:0000256" key="15">
    <source>
        <dbReference type="RuleBase" id="RU364088"/>
    </source>
</evidence>
<dbReference type="Gene3D" id="6.10.340.10">
    <property type="match status" value="1"/>
</dbReference>
<comment type="catalytic activity">
    <reaction evidence="1 15">
        <text>ATP + protein L-histidine = ADP + protein N-phospho-L-histidine.</text>
        <dbReference type="EC" id="2.7.13.3"/>
    </reaction>
</comment>
<dbReference type="EC" id="2.7.13.3" evidence="15"/>
<evidence type="ECO:0000256" key="12">
    <source>
        <dbReference type="ARBA" id="ARBA00022989"/>
    </source>
</evidence>
<dbReference type="PROSITE" id="PS50109">
    <property type="entry name" value="HIS_KIN"/>
    <property type="match status" value="1"/>
</dbReference>
<accession>A0ABU9CER2</accession>
<dbReference type="CDD" id="cd00075">
    <property type="entry name" value="HATPase"/>
    <property type="match status" value="1"/>
</dbReference>
<name>A0ABU9CER2_9BURK</name>
<dbReference type="Pfam" id="PF02518">
    <property type="entry name" value="HATPase_c"/>
    <property type="match status" value="1"/>
</dbReference>
<evidence type="ECO:0000256" key="13">
    <source>
        <dbReference type="ARBA" id="ARBA00023012"/>
    </source>
</evidence>
<evidence type="ECO:0000313" key="19">
    <source>
        <dbReference type="Proteomes" id="UP001365405"/>
    </source>
</evidence>
<dbReference type="InterPro" id="IPR003661">
    <property type="entry name" value="HisK_dim/P_dom"/>
</dbReference>
<comment type="subcellular location">
    <subcellularLocation>
        <location evidence="3 15">Cell inner membrane</location>
    </subcellularLocation>
    <subcellularLocation>
        <location evidence="2">Membrane</location>
        <topology evidence="2">Multi-pass membrane protein</topology>
    </subcellularLocation>
</comment>
<dbReference type="InterPro" id="IPR003660">
    <property type="entry name" value="HAMP_dom"/>
</dbReference>
<dbReference type="Pfam" id="PF00512">
    <property type="entry name" value="HisKA"/>
    <property type="match status" value="1"/>
</dbReference>
<dbReference type="Gene3D" id="1.10.287.130">
    <property type="match status" value="1"/>
</dbReference>
<dbReference type="InterPro" id="IPR005467">
    <property type="entry name" value="His_kinase_dom"/>
</dbReference>
<sequence>MKAWTALCHAPAQCRGMLRGSMTLQIGLSVMAISVLLVACSTWLMLRLSKQDLLDIADAVMLGNLALVQRELIESRGDLPLVAAALTERIGTQVGSLHVAVVDEQRRPVAATPGFPLRAAELPGATVPDEALPPRLDPHAVRALRERWGPLSREVRAADGSRYLVAMARVWSLGGGHPRPDGWAVMAMDTGIARELVIDSAQVIAALLAVSAVVSALAGTWLARRIVVAAQQLGDTAARIGGKDLGERLDVAALPTELRGAAEALNRMLDRLADSITRLTQFSSDLAHDLRTPLNNLLGEAQVALSRPRSASEYRAVIESAVEDCERLVRLTESLLFLARADEGEAVLQAEWIDAGELAERLRDYFEPLAEDRGLALAVQVPVHEWPGEGPQPQRLWADRTLLARAVANVLNNALRHARPGSTVTLTIATRAVGAARIAVANEGEPIPPQFHQRIFERMFRIDASRCQSSEGAGLGLAIVRSIMELHGGSVEVSSQAGEPTVFTLVFPAPPGTAHPAG</sequence>
<evidence type="ECO:0000256" key="14">
    <source>
        <dbReference type="ARBA" id="ARBA00023136"/>
    </source>
</evidence>
<dbReference type="InterPro" id="IPR004358">
    <property type="entry name" value="Sig_transdc_His_kin-like_C"/>
</dbReference>
<keyword evidence="19" id="KW-1185">Reference proteome</keyword>
<dbReference type="EMBL" id="JBBUTH010000001">
    <property type="protein sequence ID" value="MEK8049381.1"/>
    <property type="molecule type" value="Genomic_DNA"/>
</dbReference>
<keyword evidence="11 15" id="KW-0067">ATP-binding</keyword>
<keyword evidence="9 15" id="KW-0547">Nucleotide-binding</keyword>
<dbReference type="Gene3D" id="3.30.565.10">
    <property type="entry name" value="Histidine kinase-like ATPase, C-terminal domain"/>
    <property type="match status" value="1"/>
</dbReference>
<dbReference type="InterPro" id="IPR050428">
    <property type="entry name" value="TCS_sensor_his_kinase"/>
</dbReference>
<evidence type="ECO:0000256" key="4">
    <source>
        <dbReference type="ARBA" id="ARBA00022475"/>
    </source>
</evidence>
<dbReference type="Pfam" id="PF00672">
    <property type="entry name" value="HAMP"/>
    <property type="match status" value="1"/>
</dbReference>
<keyword evidence="4 15" id="KW-1003">Cell membrane</keyword>
<dbReference type="SUPFAM" id="SSF47384">
    <property type="entry name" value="Homodimeric domain of signal transducing histidine kinase"/>
    <property type="match status" value="1"/>
</dbReference>
<protein>
    <recommendedName>
        <fullName evidence="15">Sensor protein</fullName>
        <ecNumber evidence="15">2.7.13.3</ecNumber>
    </recommendedName>
</protein>
<organism evidence="18 19">
    <name type="scientific">Pseudaquabacterium inlustre</name>
    <dbReference type="NCBI Taxonomy" id="2984192"/>
    <lineage>
        <taxon>Bacteria</taxon>
        <taxon>Pseudomonadati</taxon>
        <taxon>Pseudomonadota</taxon>
        <taxon>Betaproteobacteria</taxon>
        <taxon>Burkholderiales</taxon>
        <taxon>Sphaerotilaceae</taxon>
        <taxon>Pseudaquabacterium</taxon>
    </lineage>
</organism>
<dbReference type="InterPro" id="IPR036097">
    <property type="entry name" value="HisK_dim/P_sf"/>
</dbReference>
<feature type="domain" description="Histidine kinase" evidence="16">
    <location>
        <begin position="285"/>
        <end position="511"/>
    </location>
</feature>
<dbReference type="SMART" id="SM00304">
    <property type="entry name" value="HAMP"/>
    <property type="match status" value="1"/>
</dbReference>
<dbReference type="SUPFAM" id="SSF55874">
    <property type="entry name" value="ATPase domain of HSP90 chaperone/DNA topoisomerase II/histidine kinase"/>
    <property type="match status" value="1"/>
</dbReference>
<evidence type="ECO:0000313" key="18">
    <source>
        <dbReference type="EMBL" id="MEK8049381.1"/>
    </source>
</evidence>
<evidence type="ECO:0000256" key="2">
    <source>
        <dbReference type="ARBA" id="ARBA00004141"/>
    </source>
</evidence>
<evidence type="ECO:0000256" key="10">
    <source>
        <dbReference type="ARBA" id="ARBA00022777"/>
    </source>
</evidence>
<proteinExistence type="predicted"/>
<comment type="caution">
    <text evidence="18">The sequence shown here is derived from an EMBL/GenBank/DDBJ whole genome shotgun (WGS) entry which is preliminary data.</text>
</comment>
<dbReference type="SMART" id="SM00387">
    <property type="entry name" value="HATPase_c"/>
    <property type="match status" value="1"/>
</dbReference>
<dbReference type="SMART" id="SM00388">
    <property type="entry name" value="HisKA"/>
    <property type="match status" value="1"/>
</dbReference>
<evidence type="ECO:0000256" key="6">
    <source>
        <dbReference type="ARBA" id="ARBA00022553"/>
    </source>
</evidence>
<evidence type="ECO:0000256" key="5">
    <source>
        <dbReference type="ARBA" id="ARBA00022519"/>
    </source>
</evidence>
<feature type="domain" description="HAMP" evidence="17">
    <location>
        <begin position="224"/>
        <end position="277"/>
    </location>
</feature>
<comment type="function">
    <text evidence="15">Member of a two-component regulatory system.</text>
</comment>
<evidence type="ECO:0000256" key="7">
    <source>
        <dbReference type="ARBA" id="ARBA00022679"/>
    </source>
</evidence>
<evidence type="ECO:0000256" key="11">
    <source>
        <dbReference type="ARBA" id="ARBA00022840"/>
    </source>
</evidence>
<dbReference type="InterPro" id="IPR036890">
    <property type="entry name" value="HATPase_C_sf"/>
</dbReference>
<dbReference type="InterPro" id="IPR003594">
    <property type="entry name" value="HATPase_dom"/>
</dbReference>
<evidence type="ECO:0000256" key="3">
    <source>
        <dbReference type="ARBA" id="ARBA00004533"/>
    </source>
</evidence>
<evidence type="ECO:0000256" key="9">
    <source>
        <dbReference type="ARBA" id="ARBA00022741"/>
    </source>
</evidence>
<evidence type="ECO:0000256" key="8">
    <source>
        <dbReference type="ARBA" id="ARBA00022692"/>
    </source>
</evidence>
<keyword evidence="5 15" id="KW-0997">Cell inner membrane</keyword>
<gene>
    <name evidence="18" type="ORF">AACH10_03925</name>
</gene>
<keyword evidence="14 15" id="KW-0472">Membrane</keyword>
<dbReference type="InterPro" id="IPR006290">
    <property type="entry name" value="CztS_silS_copS"/>
</dbReference>
<dbReference type="CDD" id="cd00082">
    <property type="entry name" value="HisKA"/>
    <property type="match status" value="1"/>
</dbReference>
<evidence type="ECO:0000259" key="17">
    <source>
        <dbReference type="PROSITE" id="PS50885"/>
    </source>
</evidence>
<dbReference type="PROSITE" id="PS50885">
    <property type="entry name" value="HAMP"/>
    <property type="match status" value="1"/>
</dbReference>
<dbReference type="PANTHER" id="PTHR45436">
    <property type="entry name" value="SENSOR HISTIDINE KINASE YKOH"/>
    <property type="match status" value="1"/>
</dbReference>
<dbReference type="PANTHER" id="PTHR45436:SF15">
    <property type="entry name" value="SENSOR HISTIDINE KINASE CUSS"/>
    <property type="match status" value="1"/>
</dbReference>
<evidence type="ECO:0000256" key="1">
    <source>
        <dbReference type="ARBA" id="ARBA00000085"/>
    </source>
</evidence>
<dbReference type="RefSeq" id="WP_341409049.1">
    <property type="nucleotide sequence ID" value="NZ_JBBUTH010000001.1"/>
</dbReference>
<keyword evidence="8 15" id="KW-0812">Transmembrane</keyword>
<keyword evidence="7 15" id="KW-0808">Transferase</keyword>